<protein>
    <submittedName>
        <fullName evidence="2">Uncharacterized protein</fullName>
    </submittedName>
</protein>
<evidence type="ECO:0000313" key="3">
    <source>
        <dbReference type="Proteomes" id="UP000218231"/>
    </source>
</evidence>
<feature type="compositionally biased region" description="Basic and acidic residues" evidence="1">
    <location>
        <begin position="83"/>
        <end position="97"/>
    </location>
</feature>
<evidence type="ECO:0000256" key="1">
    <source>
        <dbReference type="SAM" id="MobiDB-lite"/>
    </source>
</evidence>
<name>A0A2A2K1T1_9BILA</name>
<gene>
    <name evidence="2" type="ORF">WR25_02702</name>
</gene>
<reference evidence="2 3" key="1">
    <citation type="journal article" date="2017" name="Curr. Biol.">
        <title>Genome architecture and evolution of a unichromosomal asexual nematode.</title>
        <authorList>
            <person name="Fradin H."/>
            <person name="Zegar C."/>
            <person name="Gutwein M."/>
            <person name="Lucas J."/>
            <person name="Kovtun M."/>
            <person name="Corcoran D."/>
            <person name="Baugh L.R."/>
            <person name="Kiontke K."/>
            <person name="Gunsalus K."/>
            <person name="Fitch D.H."/>
            <person name="Piano F."/>
        </authorList>
    </citation>
    <scope>NUCLEOTIDE SEQUENCE [LARGE SCALE GENOMIC DNA]</scope>
    <source>
        <strain evidence="2">PF1309</strain>
    </source>
</reference>
<dbReference type="EMBL" id="LIAE01009882">
    <property type="protein sequence ID" value="PAV67832.1"/>
    <property type="molecule type" value="Genomic_DNA"/>
</dbReference>
<accession>A0A2A2K1T1</accession>
<proteinExistence type="predicted"/>
<comment type="caution">
    <text evidence="2">The sequence shown here is derived from an EMBL/GenBank/DDBJ whole genome shotgun (WGS) entry which is preliminary data.</text>
</comment>
<feature type="region of interest" description="Disordered" evidence="1">
    <location>
        <begin position="43"/>
        <end position="97"/>
    </location>
</feature>
<dbReference type="AlphaFoldDB" id="A0A2A2K1T1"/>
<dbReference type="Proteomes" id="UP000218231">
    <property type="component" value="Unassembled WGS sequence"/>
</dbReference>
<keyword evidence="3" id="KW-1185">Reference proteome</keyword>
<sequence>MRHPIALRRFGRLDRDDVPLVRIGDQRGEPIDLLFCREQHVAEQRGAAGPDDDEHVGESVDGEAEEADRPRLPFLRQRLTSAADDRRLQQRPREGVEAGRVDHDVEGQLFGAGPNPVMRKSFDRRPADVDQPNVVTVEGREIAAVHRGPSGAEQQILRRQRLANGGVVHLTRNLALYEVRGGGIGVFVEQDVLEGQREAEAQPVPCRFERSLSLGVRDFDGRARVGHEAEPARRIACRLATFGVGRLYRRVLVVGDGSVGRGYRVIGGALEHRELRRRPGDDGRHLDARRSGADDRDPLAGIVDRLLGPACAVDDPADELVLPRIDGILGRRQLADRQDQLASVPFFAGIGDDVPAPRRLVEPRLDHAGRQADVSAQVEAVGDMVDIAEDFGLSGVALAPAPFLLQLGREAIGIVVAFDVAASAGILIVIPDAADAIGRFQHNRRHTLPAQCVERPEAAESGANHQRIDLGRHISSLT</sequence>
<evidence type="ECO:0000313" key="2">
    <source>
        <dbReference type="EMBL" id="PAV67832.1"/>
    </source>
</evidence>
<organism evidence="2 3">
    <name type="scientific">Diploscapter pachys</name>
    <dbReference type="NCBI Taxonomy" id="2018661"/>
    <lineage>
        <taxon>Eukaryota</taxon>
        <taxon>Metazoa</taxon>
        <taxon>Ecdysozoa</taxon>
        <taxon>Nematoda</taxon>
        <taxon>Chromadorea</taxon>
        <taxon>Rhabditida</taxon>
        <taxon>Rhabditina</taxon>
        <taxon>Rhabditomorpha</taxon>
        <taxon>Rhabditoidea</taxon>
        <taxon>Rhabditidae</taxon>
        <taxon>Diploscapter</taxon>
    </lineage>
</organism>
<feature type="compositionally biased region" description="Acidic residues" evidence="1">
    <location>
        <begin position="50"/>
        <end position="66"/>
    </location>
</feature>